<dbReference type="EMBL" id="DS113223">
    <property type="protein sequence ID" value="EAY17986.1"/>
    <property type="molecule type" value="Genomic_DNA"/>
</dbReference>
<dbReference type="Proteomes" id="UP000001542">
    <property type="component" value="Unassembled WGS sequence"/>
</dbReference>
<dbReference type="PANTHER" id="PTHR24112:SF64">
    <property type="entry name" value="CHROMOSOME UNDETERMINED SCAFFOLD_46, WHOLE GENOME SHOTGUN SEQUENCE"/>
    <property type="match status" value="1"/>
</dbReference>
<reference evidence="1" key="2">
    <citation type="journal article" date="2007" name="Science">
        <title>Draft genome sequence of the sexually transmitted pathogen Trichomonas vaginalis.</title>
        <authorList>
            <person name="Carlton J.M."/>
            <person name="Hirt R.P."/>
            <person name="Silva J.C."/>
            <person name="Delcher A.L."/>
            <person name="Schatz M."/>
            <person name="Zhao Q."/>
            <person name="Wortman J.R."/>
            <person name="Bidwell S.L."/>
            <person name="Alsmark U.C.M."/>
            <person name="Besteiro S."/>
            <person name="Sicheritz-Ponten T."/>
            <person name="Noel C.J."/>
            <person name="Dacks J.B."/>
            <person name="Foster P.G."/>
            <person name="Simillion C."/>
            <person name="Van de Peer Y."/>
            <person name="Miranda-Saavedra D."/>
            <person name="Barton G.J."/>
            <person name="Westrop G.D."/>
            <person name="Mueller S."/>
            <person name="Dessi D."/>
            <person name="Fiori P.L."/>
            <person name="Ren Q."/>
            <person name="Paulsen I."/>
            <person name="Zhang H."/>
            <person name="Bastida-Corcuera F.D."/>
            <person name="Simoes-Barbosa A."/>
            <person name="Brown M.T."/>
            <person name="Hayes R.D."/>
            <person name="Mukherjee M."/>
            <person name="Okumura C.Y."/>
            <person name="Schneider R."/>
            <person name="Smith A.J."/>
            <person name="Vanacova S."/>
            <person name="Villalvazo M."/>
            <person name="Haas B.J."/>
            <person name="Pertea M."/>
            <person name="Feldblyum T.V."/>
            <person name="Utterback T.R."/>
            <person name="Shu C.L."/>
            <person name="Osoegawa K."/>
            <person name="de Jong P.J."/>
            <person name="Hrdy I."/>
            <person name="Horvathova L."/>
            <person name="Zubacova Z."/>
            <person name="Dolezal P."/>
            <person name="Malik S.B."/>
            <person name="Logsdon J.M. Jr."/>
            <person name="Henze K."/>
            <person name="Gupta A."/>
            <person name="Wang C.C."/>
            <person name="Dunne R.L."/>
            <person name="Upcroft J.A."/>
            <person name="Upcroft P."/>
            <person name="White O."/>
            <person name="Salzberg S.L."/>
            <person name="Tang P."/>
            <person name="Chiu C.-H."/>
            <person name="Lee Y.-S."/>
            <person name="Embley T.M."/>
            <person name="Coombs G.H."/>
            <person name="Mottram J.C."/>
            <person name="Tachezy J."/>
            <person name="Fraser-Liggett C.M."/>
            <person name="Johnson P.J."/>
        </authorList>
    </citation>
    <scope>NUCLEOTIDE SEQUENCE [LARGE SCALE GENOMIC DNA]</scope>
    <source>
        <strain evidence="1">G3</strain>
    </source>
</reference>
<dbReference type="GO" id="GO:0030027">
    <property type="term" value="C:lamellipodium"/>
    <property type="evidence" value="ECO:0000318"/>
    <property type="project" value="GO_Central"/>
</dbReference>
<dbReference type="VEuPathDB" id="TrichDB:TVAG_113300"/>
<dbReference type="GO" id="GO:0034315">
    <property type="term" value="P:regulation of Arp2/3 complex-mediated actin nucleation"/>
    <property type="evidence" value="ECO:0000318"/>
    <property type="project" value="GO_Central"/>
</dbReference>
<name>A2DNI3_TRIV3</name>
<accession>A2DNI3</accession>
<dbReference type="SUPFAM" id="SSF52047">
    <property type="entry name" value="RNI-like"/>
    <property type="match status" value="1"/>
</dbReference>
<dbReference type="InParanoid" id="A2DNI3"/>
<protein>
    <recommendedName>
        <fullName evidence="3">Leucine Rich Repeat family protein</fullName>
    </recommendedName>
</protein>
<dbReference type="PANTHER" id="PTHR24112">
    <property type="entry name" value="LEUCINE-RICH REPEAT, ISOFORM F-RELATED"/>
    <property type="match status" value="1"/>
</dbReference>
<evidence type="ECO:0000313" key="2">
    <source>
        <dbReference type="Proteomes" id="UP000001542"/>
    </source>
</evidence>
<dbReference type="SMR" id="A2DNI3"/>
<gene>
    <name evidence="1" type="ORF">TVAG_113300</name>
</gene>
<dbReference type="AlphaFoldDB" id="A2DNI3"/>
<evidence type="ECO:0000313" key="1">
    <source>
        <dbReference type="EMBL" id="EAY17986.1"/>
    </source>
</evidence>
<sequence>MSLPLIKIDGSKSDIIKEAIWFKTETILVMISMQYDLENSKKYKDGFLLITNAAIYIFKSKFLAQPKLDKKIHPLLITKIKVNPQQIYFLVGEEIIEIKTPNTIEIFEAINTNMLEMSYGLPQMKFYDIRSTVKLPQTTVKSRPKGLLQARIVFFAHLYNIKSEIGGVLQYFDKFEQKQNPMLVIGQSFSPAGFASSVGTAIGWESSIDTVVFQANIHSSFANMLHALLENNKMIEKIAFTDYKADIFPKFPTAQIQKSNVKKWWFMRCKTQLMIDFAEFSKNLPPTIEELTISGNVISDEEFKKLEAKIETSPSLKNLNILNIIRNKMNPFPFDSFMNAIQVTSKLTTLTLRGMDSNASDLFTTICTSPNRIKVLNLTHMQFRSAIIETAVLPPSLISINVSFCAFLSASFKTLMHLFISQPRVVPFSLQMQCLVIKPISYGILETIDFSKAYSNISEVDWSGNTLPALESRFFFAFLFTQKRLQALKFDNITAEDSQNFLKNLVQLLASLRVSAIDLSGRFESTEILQFLESLSYMKWLRRISIKNSLAGDNGVKQMIKTISNLPNLNEINADGFNCEDITTLIELWQAINSKPTIVSSDYPSVDLKGMKLSANDLVNNDKQVIEIAKQRKRTTTFDHRVMFVLDQMNKVFETHLLTAEDVAENLSKISSPDIFRQTVEMVFADAVDKIDKEMGSSSKPSNIEE</sequence>
<reference evidence="1" key="1">
    <citation type="submission" date="2006-10" db="EMBL/GenBank/DDBJ databases">
        <authorList>
            <person name="Amadeo P."/>
            <person name="Zhao Q."/>
            <person name="Wortman J."/>
            <person name="Fraser-Liggett C."/>
            <person name="Carlton J."/>
        </authorList>
    </citation>
    <scope>NUCLEOTIDE SEQUENCE</scope>
    <source>
        <strain evidence="1">G3</strain>
    </source>
</reference>
<dbReference type="GO" id="GO:0005886">
    <property type="term" value="C:plasma membrane"/>
    <property type="evidence" value="ECO:0000318"/>
    <property type="project" value="GO_Central"/>
</dbReference>
<dbReference type="RefSeq" id="XP_001578972.1">
    <property type="nucleotide sequence ID" value="XM_001578922.1"/>
</dbReference>
<dbReference type="VEuPathDB" id="TrichDB:TVAGG3_0837900"/>
<dbReference type="InterPro" id="IPR032675">
    <property type="entry name" value="LRR_dom_sf"/>
</dbReference>
<dbReference type="OrthoDB" id="10486859at2759"/>
<dbReference type="KEGG" id="tva:5463488"/>
<keyword evidence="2" id="KW-1185">Reference proteome</keyword>
<evidence type="ECO:0008006" key="3">
    <source>
        <dbReference type="Google" id="ProtNLM"/>
    </source>
</evidence>
<dbReference type="Gene3D" id="3.80.10.10">
    <property type="entry name" value="Ribonuclease Inhibitor"/>
    <property type="match status" value="1"/>
</dbReference>
<dbReference type="InterPro" id="IPR051279">
    <property type="entry name" value="PP1-Reg/Actin-Interact_Protein"/>
</dbReference>
<dbReference type="GO" id="GO:0016477">
    <property type="term" value="P:cell migration"/>
    <property type="evidence" value="ECO:0000318"/>
    <property type="project" value="GO_Central"/>
</dbReference>
<proteinExistence type="predicted"/>
<organism evidence="1 2">
    <name type="scientific">Trichomonas vaginalis (strain ATCC PRA-98 / G3)</name>
    <dbReference type="NCBI Taxonomy" id="412133"/>
    <lineage>
        <taxon>Eukaryota</taxon>
        <taxon>Metamonada</taxon>
        <taxon>Parabasalia</taxon>
        <taxon>Trichomonadida</taxon>
        <taxon>Trichomonadidae</taxon>
        <taxon>Trichomonas</taxon>
    </lineage>
</organism>